<reference evidence="1" key="1">
    <citation type="submission" date="2021-08" db="EMBL/GenBank/DDBJ databases">
        <authorList>
            <person name="Misof B."/>
            <person name="Oliver O."/>
            <person name="Podsiadlowski L."/>
            <person name="Donath A."/>
            <person name="Peters R."/>
            <person name="Mayer C."/>
            <person name="Rust J."/>
            <person name="Gunkel S."/>
            <person name="Lesny P."/>
            <person name="Martin S."/>
            <person name="Oeyen J.P."/>
            <person name="Petersen M."/>
            <person name="Panagiotis P."/>
            <person name="Wilbrandt J."/>
            <person name="Tanja T."/>
        </authorList>
    </citation>
    <scope>NUCLEOTIDE SEQUENCE</scope>
    <source>
        <strain evidence="1">GBR_01_08_01A</strain>
        <tissue evidence="1">Thorax + abdomen</tissue>
    </source>
</reference>
<evidence type="ECO:0000313" key="2">
    <source>
        <dbReference type="Proteomes" id="UP001258017"/>
    </source>
</evidence>
<comment type="caution">
    <text evidence="1">The sequence shown here is derived from an EMBL/GenBank/DDBJ whole genome shotgun (WGS) entry which is preliminary data.</text>
</comment>
<keyword evidence="2" id="KW-1185">Reference proteome</keyword>
<protein>
    <submittedName>
        <fullName evidence="1">Uncharacterized protein</fullName>
    </submittedName>
</protein>
<dbReference type="Proteomes" id="UP001258017">
    <property type="component" value="Unassembled WGS sequence"/>
</dbReference>
<accession>A0AAD9RCI9</accession>
<name>A0AAD9RCI9_9HYME</name>
<gene>
    <name evidence="1" type="ORF">KPH14_003296</name>
</gene>
<evidence type="ECO:0000313" key="1">
    <source>
        <dbReference type="EMBL" id="KAK2577134.1"/>
    </source>
</evidence>
<dbReference type="AlphaFoldDB" id="A0AAD9RCI9"/>
<sequence>MVDSVKQDITMRSVLPTGGNVTRYFEAEMRICSARVFKGGVVREGGGFQGGSSINIYKGFCSFVPAINWCGFYRPVTRNIPRLPTSRSTDSAFINRTRYLQKAETFVAFSEDGKVENDK</sequence>
<reference evidence="1" key="2">
    <citation type="journal article" date="2023" name="Commun. Biol.">
        <title>Intrasexual cuticular hydrocarbon dimorphism in a wasp sheds light on hydrocarbon biosynthesis genes in Hymenoptera.</title>
        <authorList>
            <person name="Moris V.C."/>
            <person name="Podsiadlowski L."/>
            <person name="Martin S."/>
            <person name="Oeyen J.P."/>
            <person name="Donath A."/>
            <person name="Petersen M."/>
            <person name="Wilbrandt J."/>
            <person name="Misof B."/>
            <person name="Liedtke D."/>
            <person name="Thamm M."/>
            <person name="Scheiner R."/>
            <person name="Schmitt T."/>
            <person name="Niehuis O."/>
        </authorList>
    </citation>
    <scope>NUCLEOTIDE SEQUENCE</scope>
    <source>
        <strain evidence="1">GBR_01_08_01A</strain>
    </source>
</reference>
<organism evidence="1 2">
    <name type="scientific">Odynerus spinipes</name>
    <dbReference type="NCBI Taxonomy" id="1348599"/>
    <lineage>
        <taxon>Eukaryota</taxon>
        <taxon>Metazoa</taxon>
        <taxon>Ecdysozoa</taxon>
        <taxon>Arthropoda</taxon>
        <taxon>Hexapoda</taxon>
        <taxon>Insecta</taxon>
        <taxon>Pterygota</taxon>
        <taxon>Neoptera</taxon>
        <taxon>Endopterygota</taxon>
        <taxon>Hymenoptera</taxon>
        <taxon>Apocrita</taxon>
        <taxon>Aculeata</taxon>
        <taxon>Vespoidea</taxon>
        <taxon>Vespidae</taxon>
        <taxon>Eumeninae</taxon>
        <taxon>Odynerus</taxon>
    </lineage>
</organism>
<proteinExistence type="predicted"/>
<dbReference type="EMBL" id="JAIFRP010004357">
    <property type="protein sequence ID" value="KAK2577134.1"/>
    <property type="molecule type" value="Genomic_DNA"/>
</dbReference>